<dbReference type="InterPro" id="IPR009665">
    <property type="entry name" value="YyaC"/>
</dbReference>
<comment type="caution">
    <text evidence="1">The sequence shown here is derived from an EMBL/GenBank/DDBJ whole genome shotgun (WGS) entry which is preliminary data.</text>
</comment>
<evidence type="ECO:0000313" key="1">
    <source>
        <dbReference type="EMBL" id="KEQ24601.1"/>
    </source>
</evidence>
<dbReference type="SUPFAM" id="SSF53163">
    <property type="entry name" value="HybD-like"/>
    <property type="match status" value="1"/>
</dbReference>
<accession>A0A081P1M8</accession>
<dbReference type="NCBIfam" id="TIGR02841">
    <property type="entry name" value="spore_YyaC"/>
    <property type="match status" value="1"/>
</dbReference>
<dbReference type="RefSeq" id="WP_036684910.1">
    <property type="nucleotide sequence ID" value="NZ_JNVM01000015.1"/>
</dbReference>
<dbReference type="Proteomes" id="UP000028123">
    <property type="component" value="Unassembled WGS sequence"/>
</dbReference>
<dbReference type="EMBL" id="JNVM01000015">
    <property type="protein sequence ID" value="KEQ24601.1"/>
    <property type="molecule type" value="Genomic_DNA"/>
</dbReference>
<dbReference type="AlphaFoldDB" id="A0A081P1M8"/>
<organism evidence="1 2">
    <name type="scientific">Paenibacillus tyrfis</name>
    <dbReference type="NCBI Taxonomy" id="1501230"/>
    <lineage>
        <taxon>Bacteria</taxon>
        <taxon>Bacillati</taxon>
        <taxon>Bacillota</taxon>
        <taxon>Bacilli</taxon>
        <taxon>Bacillales</taxon>
        <taxon>Paenibacillaceae</taxon>
        <taxon>Paenibacillus</taxon>
    </lineage>
</organism>
<proteinExistence type="predicted"/>
<sequence length="186" mass="20211">MTNEQAQPLFRKKLKAAELPDFLRMIRTRGLTAEDLVFLCIGTDRSTGDALGPLAGTMLQEAGYSHVVGTLAHPFDASNMRERLNEIPQGKTVIAIDACLGQAASLAWYQVSNRPLEPGKSVGKQLPHVGDYSIAGIVNVDAGQKYAILQSTSLFRVMNMAREVVSAIRSVFPPEEAACPQIREEA</sequence>
<dbReference type="InterPro" id="IPR023430">
    <property type="entry name" value="Pept_HybD-like_dom_sf"/>
</dbReference>
<dbReference type="eggNOG" id="ENOG5032WEB">
    <property type="taxonomic scope" value="Bacteria"/>
</dbReference>
<name>A0A081P1M8_9BACL</name>
<keyword evidence="2" id="KW-1185">Reference proteome</keyword>
<dbReference type="OrthoDB" id="9815953at2"/>
<reference evidence="1 2" key="1">
    <citation type="submission" date="2014-06" db="EMBL/GenBank/DDBJ databases">
        <title>Draft genome sequence of Paenibacillus sp. MSt1.</title>
        <authorList>
            <person name="Aw Y.K."/>
            <person name="Ong K.S."/>
            <person name="Gan H.M."/>
            <person name="Lee S.M."/>
        </authorList>
    </citation>
    <scope>NUCLEOTIDE SEQUENCE [LARGE SCALE GENOMIC DNA]</scope>
    <source>
        <strain evidence="1 2">MSt1</strain>
    </source>
</reference>
<evidence type="ECO:0000313" key="2">
    <source>
        <dbReference type="Proteomes" id="UP000028123"/>
    </source>
</evidence>
<gene>
    <name evidence="1" type="ORF">ET33_07605</name>
</gene>
<protein>
    <submittedName>
        <fullName evidence="1">Sporulation protein</fullName>
    </submittedName>
</protein>
<dbReference type="Pfam" id="PF06866">
    <property type="entry name" value="DUF1256"/>
    <property type="match status" value="1"/>
</dbReference>